<keyword evidence="1" id="KW-1133">Transmembrane helix</keyword>
<dbReference type="PANTHER" id="PTHR34980">
    <property type="entry name" value="INNER MEMBRANE PROTEIN-RELATED-RELATED"/>
    <property type="match status" value="1"/>
</dbReference>
<dbReference type="Proteomes" id="UP000249746">
    <property type="component" value="Unassembled WGS sequence"/>
</dbReference>
<keyword evidence="1" id="KW-0812">Transmembrane</keyword>
<keyword evidence="3" id="KW-1185">Reference proteome</keyword>
<protein>
    <recommendedName>
        <fullName evidence="4">DUF805 domain-containing protein</fullName>
    </recommendedName>
</protein>
<dbReference type="PANTHER" id="PTHR34980:SF2">
    <property type="entry name" value="INNER MEMBRANE PROTEIN YHAH-RELATED"/>
    <property type="match status" value="1"/>
</dbReference>
<reference evidence="2 3" key="1">
    <citation type="submission" date="2017-03" db="EMBL/GenBank/DDBJ databases">
        <title>Genomic and clinical evidence uncovers the enterohepatic species Helicobacter valdiviensis as a potential human intestinal pathogen.</title>
        <authorList>
            <person name="Fresia P."/>
            <person name="Jara R."/>
            <person name="Sierra R."/>
            <person name="Ferres I."/>
            <person name="Greif G."/>
            <person name="Iraola G."/>
            <person name="Collado L."/>
        </authorList>
    </citation>
    <scope>NUCLEOTIDE SEQUENCE [LARGE SCALE GENOMIC DNA]</scope>
    <source>
        <strain evidence="2 3">WBE14</strain>
    </source>
</reference>
<comment type="caution">
    <text evidence="2">The sequence shown here is derived from an EMBL/GenBank/DDBJ whole genome shotgun (WGS) entry which is preliminary data.</text>
</comment>
<evidence type="ECO:0000313" key="2">
    <source>
        <dbReference type="EMBL" id="PZT47796.1"/>
    </source>
</evidence>
<proteinExistence type="predicted"/>
<feature type="transmembrane region" description="Helical" evidence="1">
    <location>
        <begin position="52"/>
        <end position="73"/>
    </location>
</feature>
<dbReference type="Pfam" id="PF05656">
    <property type="entry name" value="DUF805"/>
    <property type="match status" value="1"/>
</dbReference>
<feature type="transmembrane region" description="Helical" evidence="1">
    <location>
        <begin position="27"/>
        <end position="45"/>
    </location>
</feature>
<evidence type="ECO:0008006" key="4">
    <source>
        <dbReference type="Google" id="ProtNLM"/>
    </source>
</evidence>
<organism evidence="2 3">
    <name type="scientific">Helicobacter valdiviensis</name>
    <dbReference type="NCBI Taxonomy" id="1458358"/>
    <lineage>
        <taxon>Bacteria</taxon>
        <taxon>Pseudomonadati</taxon>
        <taxon>Campylobacterota</taxon>
        <taxon>Epsilonproteobacteria</taxon>
        <taxon>Campylobacterales</taxon>
        <taxon>Helicobacteraceae</taxon>
        <taxon>Helicobacter</taxon>
    </lineage>
</organism>
<dbReference type="InterPro" id="IPR008523">
    <property type="entry name" value="DUF805"/>
</dbReference>
<accession>A0A2W6NK79</accession>
<dbReference type="GO" id="GO:0005886">
    <property type="term" value="C:plasma membrane"/>
    <property type="evidence" value="ECO:0007669"/>
    <property type="project" value="TreeGrafter"/>
</dbReference>
<evidence type="ECO:0000256" key="1">
    <source>
        <dbReference type="SAM" id="Phobius"/>
    </source>
</evidence>
<keyword evidence="1" id="KW-0472">Membrane</keyword>
<sequence>MVVSIILFICLLLGILAGILKSEIFYFIALAFVIPSLAVFIRRLHDINKSGWLLLLCLMPYIGFFVILIFLIFCLQKGTEGENRFGANPLNP</sequence>
<name>A0A2W6NK79_9HELI</name>
<dbReference type="AlphaFoldDB" id="A0A2W6NK79"/>
<evidence type="ECO:0000313" key="3">
    <source>
        <dbReference type="Proteomes" id="UP000249746"/>
    </source>
</evidence>
<gene>
    <name evidence="2" type="ORF">B6S12_07250</name>
</gene>
<dbReference type="EMBL" id="NBIU01000021">
    <property type="protein sequence ID" value="PZT47796.1"/>
    <property type="molecule type" value="Genomic_DNA"/>
</dbReference>